<reference evidence="10 11" key="1">
    <citation type="submission" date="2024-04" db="EMBL/GenBank/DDBJ databases">
        <title>Phyllosticta paracitricarpa is synonymous to the EU quarantine fungus P. citricarpa based on phylogenomic analyses.</title>
        <authorList>
            <consortium name="Lawrence Berkeley National Laboratory"/>
            <person name="Van Ingen-Buijs V.A."/>
            <person name="Van Westerhoven A.C."/>
            <person name="Haridas S."/>
            <person name="Skiadas P."/>
            <person name="Martin F."/>
            <person name="Groenewald J.Z."/>
            <person name="Crous P.W."/>
            <person name="Seidl M.F."/>
        </authorList>
    </citation>
    <scope>NUCLEOTIDE SEQUENCE [LARGE SCALE GENOMIC DNA]</scope>
    <source>
        <strain evidence="10 11">CBS 123371</strain>
    </source>
</reference>
<dbReference type="PANTHER" id="PTHR47466">
    <property type="match status" value="1"/>
</dbReference>
<dbReference type="InterPro" id="IPR024079">
    <property type="entry name" value="MetalloPept_cat_dom_sf"/>
</dbReference>
<name>A0ABR1L0Z1_9PEZI</name>
<evidence type="ECO:0000313" key="10">
    <source>
        <dbReference type="EMBL" id="KAK7524766.1"/>
    </source>
</evidence>
<sequence length="237" mass="25606">MLARDSGDIAIDTYFHVVTTNDKAGQFSNWQQMANDQAATLNKAYNPHGISFNLKESELTKNDAWASAKSDSQDIKDMKKALRKGSYASLNIYFHSDLGGGILGTCTMPSAIGGGSSSDYNTDGCSVNAGTMPGGSQLGFNQGMTAVHETGHWMGLLHTFEGNSCDGDGDLIDDTRAEAESTDGCPTSPAKNSCPGLDGVDPIHNYMDYSIDSCYEDFTPMQKQRMHNLWGQFRQGK</sequence>
<dbReference type="Proteomes" id="UP001363622">
    <property type="component" value="Unassembled WGS sequence"/>
</dbReference>
<evidence type="ECO:0000256" key="2">
    <source>
        <dbReference type="ARBA" id="ARBA00022670"/>
    </source>
</evidence>
<gene>
    <name evidence="10" type="ORF">IWZ03DRAFT_304297</name>
</gene>
<dbReference type="EMBL" id="JBBPHU010000001">
    <property type="protein sequence ID" value="KAK7524766.1"/>
    <property type="molecule type" value="Genomic_DNA"/>
</dbReference>
<comment type="caution">
    <text evidence="10">The sequence shown here is derived from an EMBL/GenBank/DDBJ whole genome shotgun (WGS) entry which is preliminary data.</text>
</comment>
<evidence type="ECO:0000256" key="4">
    <source>
        <dbReference type="ARBA" id="ARBA00022729"/>
    </source>
</evidence>
<accession>A0ABR1L0Z1</accession>
<keyword evidence="3" id="KW-0479">Metal-binding</keyword>
<dbReference type="PANTHER" id="PTHR47466:SF1">
    <property type="entry name" value="METALLOPROTEASE MEP1 (AFU_ORTHOLOGUE AFUA_1G07730)-RELATED"/>
    <property type="match status" value="1"/>
</dbReference>
<dbReference type="CDD" id="cd04275">
    <property type="entry name" value="ZnMc_pappalysin_like"/>
    <property type="match status" value="1"/>
</dbReference>
<proteinExistence type="inferred from homology"/>
<evidence type="ECO:0000256" key="8">
    <source>
        <dbReference type="ARBA" id="ARBA00023157"/>
    </source>
</evidence>
<keyword evidence="4" id="KW-0732">Signal</keyword>
<evidence type="ECO:0000256" key="7">
    <source>
        <dbReference type="ARBA" id="ARBA00023049"/>
    </source>
</evidence>
<comment type="similarity">
    <text evidence="1">Belongs to the peptidase M43B family.</text>
</comment>
<keyword evidence="11" id="KW-1185">Reference proteome</keyword>
<keyword evidence="6" id="KW-0862">Zinc</keyword>
<evidence type="ECO:0000256" key="6">
    <source>
        <dbReference type="ARBA" id="ARBA00022833"/>
    </source>
</evidence>
<keyword evidence="2" id="KW-0645">Protease</keyword>
<evidence type="ECO:0000256" key="5">
    <source>
        <dbReference type="ARBA" id="ARBA00022801"/>
    </source>
</evidence>
<organism evidence="10 11">
    <name type="scientific">Phyllosticta citriasiana</name>
    <dbReference type="NCBI Taxonomy" id="595635"/>
    <lineage>
        <taxon>Eukaryota</taxon>
        <taxon>Fungi</taxon>
        <taxon>Dikarya</taxon>
        <taxon>Ascomycota</taxon>
        <taxon>Pezizomycotina</taxon>
        <taxon>Dothideomycetes</taxon>
        <taxon>Dothideomycetes incertae sedis</taxon>
        <taxon>Botryosphaeriales</taxon>
        <taxon>Phyllostictaceae</taxon>
        <taxon>Phyllosticta</taxon>
    </lineage>
</organism>
<keyword evidence="8" id="KW-1015">Disulfide bond</keyword>
<evidence type="ECO:0000259" key="9">
    <source>
        <dbReference type="Pfam" id="PF05572"/>
    </source>
</evidence>
<keyword evidence="7" id="KW-0482">Metalloprotease</keyword>
<evidence type="ECO:0000256" key="3">
    <source>
        <dbReference type="ARBA" id="ARBA00022723"/>
    </source>
</evidence>
<protein>
    <recommendedName>
        <fullName evidence="9">Peptidase M43 pregnancy-associated plasma-A domain-containing protein</fullName>
    </recommendedName>
</protein>
<keyword evidence="5" id="KW-0378">Hydrolase</keyword>
<evidence type="ECO:0000256" key="1">
    <source>
        <dbReference type="ARBA" id="ARBA00008721"/>
    </source>
</evidence>
<dbReference type="Gene3D" id="3.40.390.10">
    <property type="entry name" value="Collagenase (Catalytic Domain)"/>
    <property type="match status" value="1"/>
</dbReference>
<dbReference type="InterPro" id="IPR008754">
    <property type="entry name" value="Peptidase_M43"/>
</dbReference>
<dbReference type="Pfam" id="PF05572">
    <property type="entry name" value="Peptidase_M43"/>
    <property type="match status" value="1"/>
</dbReference>
<feature type="domain" description="Peptidase M43 pregnancy-associated plasma-A" evidence="9">
    <location>
        <begin position="90"/>
        <end position="228"/>
    </location>
</feature>
<dbReference type="SUPFAM" id="SSF55486">
    <property type="entry name" value="Metalloproteases ('zincins'), catalytic domain"/>
    <property type="match status" value="1"/>
</dbReference>
<evidence type="ECO:0000313" key="11">
    <source>
        <dbReference type="Proteomes" id="UP001363622"/>
    </source>
</evidence>